<gene>
    <name evidence="2" type="ORF">EGD98_09835</name>
</gene>
<feature type="transmembrane region" description="Helical" evidence="1">
    <location>
        <begin position="73"/>
        <end position="91"/>
    </location>
</feature>
<protein>
    <recommendedName>
        <fullName evidence="4">DUF3784 domain-containing protein</fullName>
    </recommendedName>
</protein>
<keyword evidence="3" id="KW-1185">Reference proteome</keyword>
<dbReference type="EMBL" id="RKLQ01000002">
    <property type="protein sequence ID" value="MBX0303966.1"/>
    <property type="molecule type" value="Genomic_DNA"/>
</dbReference>
<evidence type="ECO:0008006" key="4">
    <source>
        <dbReference type="Google" id="ProtNLM"/>
    </source>
</evidence>
<feature type="transmembrane region" description="Helical" evidence="1">
    <location>
        <begin position="6"/>
        <end position="27"/>
    </location>
</feature>
<keyword evidence="1" id="KW-1133">Transmembrane helix</keyword>
<comment type="caution">
    <text evidence="2">The sequence shown here is derived from an EMBL/GenBank/DDBJ whole genome shotgun (WGS) entry which is preliminary data.</text>
</comment>
<evidence type="ECO:0000313" key="3">
    <source>
        <dbReference type="Proteomes" id="UP000783863"/>
    </source>
</evidence>
<proteinExistence type="predicted"/>
<evidence type="ECO:0000256" key="1">
    <source>
        <dbReference type="SAM" id="Phobius"/>
    </source>
</evidence>
<keyword evidence="1" id="KW-0812">Transmembrane</keyword>
<accession>A0A8J7YLF3</accession>
<reference evidence="2" key="1">
    <citation type="submission" date="2021-06" db="EMBL/GenBank/DDBJ databases">
        <title>Halomicroarcula sp. F24A a new haloarchaeum isolated from saline soil.</title>
        <authorList>
            <person name="Duran-Viseras A."/>
            <person name="Sanchez-Porro C."/>
            <person name="Ventosa A."/>
        </authorList>
    </citation>
    <scope>NUCLEOTIDE SEQUENCE</scope>
    <source>
        <strain evidence="2">F24A</strain>
    </source>
</reference>
<dbReference type="Proteomes" id="UP000783863">
    <property type="component" value="Unassembled WGS sequence"/>
</dbReference>
<dbReference type="AlphaFoldDB" id="A0A8J7YLF3"/>
<organism evidence="2 3">
    <name type="scientific">Haloarcula salinisoli</name>
    <dbReference type="NCBI Taxonomy" id="2487746"/>
    <lineage>
        <taxon>Archaea</taxon>
        <taxon>Methanobacteriati</taxon>
        <taxon>Methanobacteriota</taxon>
        <taxon>Stenosarchaea group</taxon>
        <taxon>Halobacteria</taxon>
        <taxon>Halobacteriales</taxon>
        <taxon>Haloarculaceae</taxon>
        <taxon>Haloarcula</taxon>
    </lineage>
</organism>
<sequence length="96" mass="9861">MSVVIPATVFVLGCGLVVLGSVLRMGAIEYLPAFDPGPELSRYIARGGPPVVLAGLVSVATGVVQWYEPLPTVGWLGYTLVVIGLFFVGAARAGGS</sequence>
<evidence type="ECO:0000313" key="2">
    <source>
        <dbReference type="EMBL" id="MBX0303966.1"/>
    </source>
</evidence>
<keyword evidence="1" id="KW-0472">Membrane</keyword>
<dbReference type="RefSeq" id="WP_220588204.1">
    <property type="nucleotide sequence ID" value="NZ_RKLQ01000002.1"/>
</dbReference>
<name>A0A8J7YLF3_9EURY</name>
<feature type="transmembrane region" description="Helical" evidence="1">
    <location>
        <begin position="48"/>
        <end position="67"/>
    </location>
</feature>